<dbReference type="EMBL" id="JBJXBP010000004">
    <property type="protein sequence ID" value="KAL3833679.1"/>
    <property type="molecule type" value="Genomic_DNA"/>
</dbReference>
<sequence length="378" mass="43471">METAKKEEVNDDVLTSILVRLPPKSVFRFRCVSSKWNNMIADPYFLKSYSAITTKHLLSGERLLPFVQLTNSQYNRRTDFLKRNKNNEPELMNQLVPRGSVDFINSSNGLVLYCSHSTNKSTYHVFNPLTRECVSLPPRKITNHELVPNYTVIWAGMLIGEGGRTKTMDIETYSSKTGTWAMSTLVSTDIFLPDSEMLPLVCNGVVHWTGYSAIALYDPNDGENHLQLIMLPSITYFGNHKDAKITRSERDDVLWYGNIDKNKTMQFWMPPKNKDGSYRRSTTIPAREWSLMHTITNDSLNTEPNISLLGFINKRKVLQLEALISSNNRIVAVLRLRETVFLYNLDSKSIESVLQHGGQPIKWWYDYMETRYLSSYAL</sequence>
<dbReference type="InterPro" id="IPR050796">
    <property type="entry name" value="SCF_F-box_component"/>
</dbReference>
<proteinExistence type="predicted"/>
<evidence type="ECO:0000313" key="2">
    <source>
        <dbReference type="EMBL" id="KAL3833679.1"/>
    </source>
</evidence>
<dbReference type="PANTHER" id="PTHR31672:SF9">
    <property type="entry name" value="F-BOX DOMAIN-CONTAINING PROTEIN"/>
    <property type="match status" value="1"/>
</dbReference>
<dbReference type="Pfam" id="PF00646">
    <property type="entry name" value="F-box"/>
    <property type="match status" value="1"/>
</dbReference>
<feature type="domain" description="F-box" evidence="1">
    <location>
        <begin position="9"/>
        <end position="49"/>
    </location>
</feature>
<dbReference type="Pfam" id="PF24750">
    <property type="entry name" value="b-prop_At3g26010-like"/>
    <property type="match status" value="1"/>
</dbReference>
<dbReference type="AlphaFoldDB" id="A0ABD3T9P6"/>
<keyword evidence="3" id="KW-1185">Reference proteome</keyword>
<evidence type="ECO:0000259" key="1">
    <source>
        <dbReference type="SMART" id="SM00256"/>
    </source>
</evidence>
<dbReference type="CDD" id="cd22157">
    <property type="entry name" value="F-box_AtFBW1-like"/>
    <property type="match status" value="1"/>
</dbReference>
<name>A0ABD3T9P6_9LAMI</name>
<dbReference type="SUPFAM" id="SSF81383">
    <property type="entry name" value="F-box domain"/>
    <property type="match status" value="1"/>
</dbReference>
<dbReference type="SMART" id="SM00256">
    <property type="entry name" value="FBOX"/>
    <property type="match status" value="1"/>
</dbReference>
<dbReference type="Gene3D" id="1.20.1280.50">
    <property type="match status" value="1"/>
</dbReference>
<dbReference type="InterPro" id="IPR001810">
    <property type="entry name" value="F-box_dom"/>
</dbReference>
<dbReference type="PANTHER" id="PTHR31672">
    <property type="entry name" value="BNACNNG10540D PROTEIN"/>
    <property type="match status" value="1"/>
</dbReference>
<evidence type="ECO:0000313" key="3">
    <source>
        <dbReference type="Proteomes" id="UP001634393"/>
    </source>
</evidence>
<gene>
    <name evidence="2" type="ORF">ACJIZ3_008415</name>
</gene>
<dbReference type="InterPro" id="IPR036047">
    <property type="entry name" value="F-box-like_dom_sf"/>
</dbReference>
<comment type="caution">
    <text evidence="2">The sequence shown here is derived from an EMBL/GenBank/DDBJ whole genome shotgun (WGS) entry which is preliminary data.</text>
</comment>
<organism evidence="2 3">
    <name type="scientific">Penstemon smallii</name>
    <dbReference type="NCBI Taxonomy" id="265156"/>
    <lineage>
        <taxon>Eukaryota</taxon>
        <taxon>Viridiplantae</taxon>
        <taxon>Streptophyta</taxon>
        <taxon>Embryophyta</taxon>
        <taxon>Tracheophyta</taxon>
        <taxon>Spermatophyta</taxon>
        <taxon>Magnoliopsida</taxon>
        <taxon>eudicotyledons</taxon>
        <taxon>Gunneridae</taxon>
        <taxon>Pentapetalae</taxon>
        <taxon>asterids</taxon>
        <taxon>lamiids</taxon>
        <taxon>Lamiales</taxon>
        <taxon>Plantaginaceae</taxon>
        <taxon>Cheloneae</taxon>
        <taxon>Penstemon</taxon>
    </lineage>
</organism>
<dbReference type="InterPro" id="IPR056592">
    <property type="entry name" value="Beta-prop_At3g26010-like"/>
</dbReference>
<reference evidence="2 3" key="1">
    <citation type="submission" date="2024-12" db="EMBL/GenBank/DDBJ databases">
        <title>The unique morphological basis and parallel evolutionary history of personate flowers in Penstemon.</title>
        <authorList>
            <person name="Depatie T.H."/>
            <person name="Wessinger C.A."/>
        </authorList>
    </citation>
    <scope>NUCLEOTIDE SEQUENCE [LARGE SCALE GENOMIC DNA]</scope>
    <source>
        <strain evidence="2">WTNN_2</strain>
        <tissue evidence="2">Leaf</tissue>
    </source>
</reference>
<accession>A0ABD3T9P6</accession>
<protein>
    <recommendedName>
        <fullName evidence="1">F-box domain-containing protein</fullName>
    </recommendedName>
</protein>
<dbReference type="Proteomes" id="UP001634393">
    <property type="component" value="Unassembled WGS sequence"/>
</dbReference>